<evidence type="ECO:0000313" key="2">
    <source>
        <dbReference type="Proteomes" id="UP001165122"/>
    </source>
</evidence>
<name>A0A9W6ZC21_9STRA</name>
<accession>A0A9W6ZC21</accession>
<proteinExistence type="predicted"/>
<evidence type="ECO:0000313" key="1">
    <source>
        <dbReference type="EMBL" id="GMH47395.1"/>
    </source>
</evidence>
<dbReference type="OrthoDB" id="10568625at2759"/>
<organism evidence="1 2">
    <name type="scientific">Triparma laevis f. longispina</name>
    <dbReference type="NCBI Taxonomy" id="1714387"/>
    <lineage>
        <taxon>Eukaryota</taxon>
        <taxon>Sar</taxon>
        <taxon>Stramenopiles</taxon>
        <taxon>Ochrophyta</taxon>
        <taxon>Bolidophyceae</taxon>
        <taxon>Parmales</taxon>
        <taxon>Triparmaceae</taxon>
        <taxon>Triparma</taxon>
    </lineage>
</organism>
<keyword evidence="2" id="KW-1185">Reference proteome</keyword>
<protein>
    <submittedName>
        <fullName evidence="1">Uncharacterized protein</fullName>
    </submittedName>
</protein>
<dbReference type="Proteomes" id="UP001165122">
    <property type="component" value="Unassembled WGS sequence"/>
</dbReference>
<dbReference type="AlphaFoldDB" id="A0A9W6ZC21"/>
<comment type="caution">
    <text evidence="1">The sequence shown here is derived from an EMBL/GenBank/DDBJ whole genome shotgun (WGS) entry which is preliminary data.</text>
</comment>
<gene>
    <name evidence="1" type="ORF">TrLO_g2696</name>
</gene>
<sequence length="410" mass="44070">MKDSTEQILSTYISCTISTTLNSRFPHSTINLNFYPQHNLPSPGDHFGNDYRNDILETIAPLIQTYPYNPSLYRLHPNLKQAGGGSGYGYQKLCSSGLIISSGSGSGGGFDSHSFGAGGGGGTQVYNIMSELIASEGGGGGCGSEGGEIVCCEKRDDDSLKENLEVECNDWIVHGGGGGGGGYSLGSKNKGFGYGFSFTVKPQTNTDNKRRSLQQPNSHYVEALKKYNPTGLMFINASEICGGYQDWSCVCENVKGMGGLVGVDCDTTHKGDGEGDNQFSGKSSHIFNPKVDLPKKDILDFCNALIDNDDFCGLGSIGIEISGCDVSFNDDNVPSVSSLMSAINPNVNITSSNYISKIGVPCLAVIAIMLTFAARRSLRRARSYRVIEEIEEVEVNETSRLFRPFNEVYI</sequence>
<reference evidence="2" key="1">
    <citation type="journal article" date="2023" name="Commun. Biol.">
        <title>Genome analysis of Parmales, the sister group of diatoms, reveals the evolutionary specialization of diatoms from phago-mixotrophs to photoautotrophs.</title>
        <authorList>
            <person name="Ban H."/>
            <person name="Sato S."/>
            <person name="Yoshikawa S."/>
            <person name="Yamada K."/>
            <person name="Nakamura Y."/>
            <person name="Ichinomiya M."/>
            <person name="Sato N."/>
            <person name="Blanc-Mathieu R."/>
            <person name="Endo H."/>
            <person name="Kuwata A."/>
            <person name="Ogata H."/>
        </authorList>
    </citation>
    <scope>NUCLEOTIDE SEQUENCE [LARGE SCALE GENOMIC DNA]</scope>
    <source>
        <strain evidence="2">NIES 3700</strain>
    </source>
</reference>
<dbReference type="EMBL" id="BRXW01000356">
    <property type="protein sequence ID" value="GMH47395.1"/>
    <property type="molecule type" value="Genomic_DNA"/>
</dbReference>